<accession>A0ABW0KD61</accession>
<reference evidence="12" key="1">
    <citation type="journal article" date="2019" name="Int. J. Syst. Evol. Microbiol.">
        <title>The Global Catalogue of Microorganisms (GCM) 10K type strain sequencing project: providing services to taxonomists for standard genome sequencing and annotation.</title>
        <authorList>
            <consortium name="The Broad Institute Genomics Platform"/>
            <consortium name="The Broad Institute Genome Sequencing Center for Infectious Disease"/>
            <person name="Wu L."/>
            <person name="Ma J."/>
        </authorList>
    </citation>
    <scope>NUCLEOTIDE SEQUENCE [LARGE SCALE GENOMIC DNA]</scope>
    <source>
        <strain evidence="12">KACC 11904</strain>
    </source>
</reference>
<evidence type="ECO:0000256" key="9">
    <source>
        <dbReference type="HAMAP-Rule" id="MF_00540"/>
    </source>
</evidence>
<evidence type="ECO:0000313" key="11">
    <source>
        <dbReference type="EMBL" id="MFC5451334.1"/>
    </source>
</evidence>
<feature type="binding site" evidence="9">
    <location>
        <position position="177"/>
    </location>
    <ligand>
        <name>substrate</name>
    </ligand>
</feature>
<feature type="binding site" evidence="9">
    <location>
        <position position="21"/>
    </location>
    <ligand>
        <name>Zn(2+)</name>
        <dbReference type="ChEBI" id="CHEBI:29105"/>
        <note>catalytic</note>
    </ligand>
</feature>
<dbReference type="Proteomes" id="UP001596044">
    <property type="component" value="Unassembled WGS sequence"/>
</dbReference>
<feature type="binding site" evidence="9">
    <location>
        <position position="19"/>
    </location>
    <ligand>
        <name>Zn(2+)</name>
        <dbReference type="ChEBI" id="CHEBI:29105"/>
        <note>catalytic</note>
    </ligand>
</feature>
<evidence type="ECO:0000256" key="3">
    <source>
        <dbReference type="ARBA" id="ARBA00022801"/>
    </source>
</evidence>
<comment type="function">
    <text evidence="9">Catalyzes the hydrolytic deamination of adenosine and 2-deoxyadenosine.</text>
</comment>
<evidence type="ECO:0000259" key="10">
    <source>
        <dbReference type="Pfam" id="PF00962"/>
    </source>
</evidence>
<comment type="catalytic activity">
    <reaction evidence="7">
        <text>adenosine + H2O + H(+) = inosine + NH4(+)</text>
        <dbReference type="Rhea" id="RHEA:24408"/>
        <dbReference type="ChEBI" id="CHEBI:15377"/>
        <dbReference type="ChEBI" id="CHEBI:15378"/>
        <dbReference type="ChEBI" id="CHEBI:16335"/>
        <dbReference type="ChEBI" id="CHEBI:17596"/>
        <dbReference type="ChEBI" id="CHEBI:28938"/>
        <dbReference type="EC" id="3.5.4.4"/>
    </reaction>
    <physiologicalReaction direction="left-to-right" evidence="7">
        <dbReference type="Rhea" id="RHEA:24409"/>
    </physiologicalReaction>
</comment>
<sequence length="348" mass="38929">MEVLVTEDWLLKLPKVDLHLHLDGSVKPETILELALHQGIDLPVYDKDQLIPHMRVNDECSSLTEYLSKFHFTTRFLQLAEALDRVAYEVAQQAAEHNCKYVEVRFAPQLHRDMGLTVEETIQHVIEGLNRGRRDFGVRAGVIVICMRHHAIETNLEVVTAAAKFAGRGVVAVDLAGDEASYPPEIFRDVFAESKRLGLPITIHAGEAAGAANVYEAVANLGAVRIGHGVRLRENASILELVRNRRIPLEMCPISNIQTKAVPSWESYPIREYLERGLMVTINTDNPSVSGTNITKEYRVLADRFGFTAPELVKLIMNGVEAAFLEESDKLTLRREMENELSSLGLLN</sequence>
<keyword evidence="4 9" id="KW-0862">Zinc</keyword>
<dbReference type="PANTHER" id="PTHR11409:SF43">
    <property type="entry name" value="ADENOSINE DEAMINASE"/>
    <property type="match status" value="1"/>
</dbReference>
<evidence type="ECO:0000313" key="12">
    <source>
        <dbReference type="Proteomes" id="UP001596044"/>
    </source>
</evidence>
<proteinExistence type="inferred from homology"/>
<name>A0ABW0KD61_9BACL</name>
<protein>
    <recommendedName>
        <fullName evidence="1 9">Adenosine deaminase</fullName>
        <ecNumber evidence="1 9">3.5.4.4</ecNumber>
    </recommendedName>
    <alternativeName>
        <fullName evidence="6 9">Adenosine aminohydrolase</fullName>
    </alternativeName>
</protein>
<dbReference type="Gene3D" id="3.20.20.140">
    <property type="entry name" value="Metal-dependent hydrolases"/>
    <property type="match status" value="1"/>
</dbReference>
<evidence type="ECO:0000256" key="1">
    <source>
        <dbReference type="ARBA" id="ARBA00012784"/>
    </source>
</evidence>
<evidence type="ECO:0000256" key="2">
    <source>
        <dbReference type="ARBA" id="ARBA00022723"/>
    </source>
</evidence>
<feature type="site" description="Important for catalytic activity" evidence="9">
    <location>
        <position position="228"/>
    </location>
</feature>
<comment type="cofactor">
    <cofactor evidence="9">
        <name>Zn(2+)</name>
        <dbReference type="ChEBI" id="CHEBI:29105"/>
    </cofactor>
    <text evidence="9">Binds 1 zinc ion per subunit.</text>
</comment>
<dbReference type="InterPro" id="IPR028893">
    <property type="entry name" value="A_deaminase"/>
</dbReference>
<dbReference type="Pfam" id="PF00962">
    <property type="entry name" value="A_deaminase"/>
    <property type="match status" value="1"/>
</dbReference>
<evidence type="ECO:0000256" key="5">
    <source>
        <dbReference type="ARBA" id="ARBA00023080"/>
    </source>
</evidence>
<feature type="binding site" evidence="9">
    <location>
        <position position="21"/>
    </location>
    <ligand>
        <name>substrate</name>
    </ligand>
</feature>
<organism evidence="11 12">
    <name type="scientific">Paenibacillus aestuarii</name>
    <dbReference type="NCBI Taxonomy" id="516965"/>
    <lineage>
        <taxon>Bacteria</taxon>
        <taxon>Bacillati</taxon>
        <taxon>Bacillota</taxon>
        <taxon>Bacilli</taxon>
        <taxon>Bacillales</taxon>
        <taxon>Paenibacillaceae</taxon>
        <taxon>Paenibacillus</taxon>
    </lineage>
</organism>
<dbReference type="PANTHER" id="PTHR11409">
    <property type="entry name" value="ADENOSINE DEAMINASE"/>
    <property type="match status" value="1"/>
</dbReference>
<dbReference type="InterPro" id="IPR032466">
    <property type="entry name" value="Metal_Hydrolase"/>
</dbReference>
<dbReference type="EC" id="3.5.4.4" evidence="1 9"/>
<keyword evidence="2 9" id="KW-0479">Metal-binding</keyword>
<dbReference type="NCBIfam" id="TIGR01430">
    <property type="entry name" value="aden_deam"/>
    <property type="match status" value="1"/>
</dbReference>
<keyword evidence="3 9" id="KW-0378">Hydrolase</keyword>
<feature type="domain" description="Adenosine deaminase" evidence="10">
    <location>
        <begin position="14"/>
        <end position="337"/>
    </location>
</feature>
<comment type="catalytic activity">
    <reaction evidence="8">
        <text>2'-deoxyadenosine + H2O + H(+) = 2'-deoxyinosine + NH4(+)</text>
        <dbReference type="Rhea" id="RHEA:28190"/>
        <dbReference type="ChEBI" id="CHEBI:15377"/>
        <dbReference type="ChEBI" id="CHEBI:15378"/>
        <dbReference type="ChEBI" id="CHEBI:17256"/>
        <dbReference type="ChEBI" id="CHEBI:28938"/>
        <dbReference type="ChEBI" id="CHEBI:28997"/>
        <dbReference type="EC" id="3.5.4.4"/>
    </reaction>
    <physiologicalReaction direction="left-to-right" evidence="8">
        <dbReference type="Rhea" id="RHEA:28191"/>
    </physiologicalReaction>
</comment>
<comment type="caution">
    <text evidence="11">The sequence shown here is derived from an EMBL/GenBank/DDBJ whole genome shotgun (WGS) entry which is preliminary data.</text>
</comment>
<gene>
    <name evidence="9 11" type="primary">add</name>
    <name evidence="11" type="ORF">ACFPOG_24155</name>
</gene>
<feature type="binding site" evidence="9">
    <location>
        <position position="23"/>
    </location>
    <ligand>
        <name>substrate</name>
    </ligand>
</feature>
<keyword evidence="12" id="KW-1185">Reference proteome</keyword>
<dbReference type="EMBL" id="JBHSMJ010000032">
    <property type="protein sequence ID" value="MFC5451334.1"/>
    <property type="molecule type" value="Genomic_DNA"/>
</dbReference>
<evidence type="ECO:0000256" key="8">
    <source>
        <dbReference type="ARBA" id="ARBA00049213"/>
    </source>
</evidence>
<feature type="binding site" evidence="9">
    <location>
        <position position="285"/>
    </location>
    <ligand>
        <name>Zn(2+)</name>
        <dbReference type="ChEBI" id="CHEBI:29105"/>
        <note>catalytic</note>
    </ligand>
</feature>
<dbReference type="GO" id="GO:0016787">
    <property type="term" value="F:hydrolase activity"/>
    <property type="evidence" value="ECO:0007669"/>
    <property type="project" value="UniProtKB-KW"/>
</dbReference>
<dbReference type="RefSeq" id="WP_270880220.1">
    <property type="nucleotide sequence ID" value="NZ_JAQFVF010000030.1"/>
</dbReference>
<dbReference type="InterPro" id="IPR006330">
    <property type="entry name" value="Ado/ade_deaminase"/>
</dbReference>
<evidence type="ECO:0000256" key="4">
    <source>
        <dbReference type="ARBA" id="ARBA00022833"/>
    </source>
</evidence>
<dbReference type="InterPro" id="IPR001365">
    <property type="entry name" value="A_deaminase_dom"/>
</dbReference>
<evidence type="ECO:0000256" key="6">
    <source>
        <dbReference type="ARBA" id="ARBA00031852"/>
    </source>
</evidence>
<dbReference type="SUPFAM" id="SSF51556">
    <property type="entry name" value="Metallo-dependent hydrolases"/>
    <property type="match status" value="1"/>
</dbReference>
<keyword evidence="5 9" id="KW-0546">Nucleotide metabolism</keyword>
<dbReference type="HAMAP" id="MF_00540">
    <property type="entry name" value="A_deaminase"/>
    <property type="match status" value="1"/>
</dbReference>
<evidence type="ECO:0000256" key="7">
    <source>
        <dbReference type="ARBA" id="ARBA00047989"/>
    </source>
</evidence>
<dbReference type="CDD" id="cd01320">
    <property type="entry name" value="ADA"/>
    <property type="match status" value="1"/>
</dbReference>
<comment type="caution">
    <text evidence="9">Lacks conserved residue(s) required for the propagation of feature annotation.</text>
</comment>
<feature type="active site" description="Proton donor" evidence="9">
    <location>
        <position position="207"/>
    </location>
</feature>
<comment type="similarity">
    <text evidence="9">Belongs to the metallo-dependent hydrolases superfamily. Adenosine and AMP deaminases family. Adenosine deaminase subfamily.</text>
</comment>
<feature type="binding site" evidence="9">
    <location>
        <position position="204"/>
    </location>
    <ligand>
        <name>Zn(2+)</name>
        <dbReference type="ChEBI" id="CHEBI:29105"/>
        <note>catalytic</note>
    </ligand>
</feature>